<evidence type="ECO:0000313" key="1">
    <source>
        <dbReference type="EMBL" id="OKL49950.1"/>
    </source>
</evidence>
<dbReference type="RefSeq" id="WP_075361274.1">
    <property type="nucleotide sequence ID" value="NZ_MPDM01000003.1"/>
</dbReference>
<protein>
    <recommendedName>
        <fullName evidence="3">DNA-binding protein</fullName>
    </recommendedName>
</protein>
<organism evidence="1 2">
    <name type="scientific">Boudabousia marimammalium</name>
    <dbReference type="NCBI Taxonomy" id="156892"/>
    <lineage>
        <taxon>Bacteria</taxon>
        <taxon>Bacillati</taxon>
        <taxon>Actinomycetota</taxon>
        <taxon>Actinomycetes</taxon>
        <taxon>Actinomycetales</taxon>
        <taxon>Actinomycetaceae</taxon>
        <taxon>Boudabousia</taxon>
    </lineage>
</organism>
<dbReference type="EMBL" id="MPDM01000003">
    <property type="protein sequence ID" value="OKL49950.1"/>
    <property type="molecule type" value="Genomic_DNA"/>
</dbReference>
<evidence type="ECO:0008006" key="3">
    <source>
        <dbReference type="Google" id="ProtNLM"/>
    </source>
</evidence>
<dbReference type="InterPro" id="IPR012340">
    <property type="entry name" value="NA-bd_OB-fold"/>
</dbReference>
<dbReference type="OrthoDB" id="3268233at2"/>
<dbReference type="Proteomes" id="UP000186465">
    <property type="component" value="Unassembled WGS sequence"/>
</dbReference>
<accession>A0A1Q5PRB7</accession>
<dbReference type="Gene3D" id="2.40.50.140">
    <property type="entry name" value="Nucleic acid-binding proteins"/>
    <property type="match status" value="1"/>
</dbReference>
<keyword evidence="2" id="KW-1185">Reference proteome</keyword>
<gene>
    <name evidence="1" type="ORF">BM477_03330</name>
</gene>
<dbReference type="CDD" id="cd04488">
    <property type="entry name" value="RecG_wedge_OBF"/>
    <property type="match status" value="1"/>
</dbReference>
<name>A0A1Q5PRB7_9ACTO</name>
<dbReference type="STRING" id="156892.BM477_03330"/>
<proteinExistence type="predicted"/>
<comment type="caution">
    <text evidence="1">The sequence shown here is derived from an EMBL/GenBank/DDBJ whole genome shotgun (WGS) entry which is preliminary data.</text>
</comment>
<evidence type="ECO:0000313" key="2">
    <source>
        <dbReference type="Proteomes" id="UP000186465"/>
    </source>
</evidence>
<reference evidence="2" key="1">
    <citation type="submission" date="2016-11" db="EMBL/GenBank/DDBJ databases">
        <title>Actinomyces gypaetusis sp. nov. isolated from Gypaetus barbatus in Qinghai Tibet Plateau China.</title>
        <authorList>
            <person name="Meng X."/>
        </authorList>
    </citation>
    <scope>NUCLEOTIDE SEQUENCE [LARGE SCALE GENOMIC DNA]</scope>
    <source>
        <strain evidence="2">DSM 15383</strain>
    </source>
</reference>
<sequence>MFTSLRAAVARMLIRIRNLKRSPQPSENGETVASPPETTAIADAVSRERVILAGVIQSVTFHPAEQSVGMTAVMADGTGSVVLLWLGKKHPPGIVPGAQVRVEGMLSKAEGALTLINPRYDLLVPRLLIED</sequence>
<dbReference type="AlphaFoldDB" id="A0A1Q5PRB7"/>